<protein>
    <submittedName>
        <fullName evidence="1">FYR C-terminal domain-containing protein</fullName>
    </submittedName>
</protein>
<reference evidence="2" key="1">
    <citation type="journal article" date="2023" name="Hortic. Res.">
        <title>A chromosome-level phased genome enabling allele-level studies in sweet orange: a case study on citrus Huanglongbing tolerance.</title>
        <authorList>
            <person name="Wu B."/>
            <person name="Yu Q."/>
            <person name="Deng Z."/>
            <person name="Duan Y."/>
            <person name="Luo F."/>
            <person name="Gmitter F. Jr."/>
        </authorList>
    </citation>
    <scope>NUCLEOTIDE SEQUENCE [LARGE SCALE GENOMIC DNA]</scope>
    <source>
        <strain evidence="2">cv. Valencia</strain>
    </source>
</reference>
<sequence>MATPKEVVFGGDEEEVKSEGLEIVSIGYLYNGPWEKKSQLQLAESCSCRVKIAILILWGTKLFKLTMGAHITSSDAHSCSGQTPDIAWEKFQKKHCPRMKTWHGKRLSCKIDGVEFFGFKNSFVQRLLRELVADINGAAERNLLSSSFCNGASSSKHDNQNSGACAYPDFQPYLQRAPVTKKRSRKNEVTNRKPVGRSGFKKPRPANEMNHKHECSAPPSISKGRNEFHKTQSAWQPSVHLNSKTNKERDGNFSAKDGFPSESIDFSVHLAEGSVIVQEVANSLIVEEKPVSPSKNFRLLEATEDVTGDAPVLKDSPCVETLNLCAPDTLDFVQVTDNADNTMPSSPSTHDKGNYSLKEDFTTANNVHSERIVADSHAEEEIGTSNSNASFGKGGFDSVGQEITEAMMTVLLPKAIPLLNNVSRKEKANFRPSETSPIRVNLQEGKNETSLSMKPSSPVSSLLSSLKLAAAIEKTNGDREEKLQNQDVDLGLDAPIFENSKSFVLDSFEDDQHRDHITNEVKLSCNIVEADEPSTDKDINLPSPQKDCAVEDARNESFVYHVETSNSKNVLSLANMDLDKMLLDRDACISESVLDCRSSSKEVFSKKVQDNFANLNKNSTVAETHPVEKDLKNEPESTEGANDADTRGMNSIVQLSRKDIPVKVASDETGSPVQVPHKVYSRKVSKRAPLMKKFDGPFSESIICRNFIDDHVAKQQHTAETLLASEISQMRSSDYKPQRENFDAARDLLEVKSCCLPVISKNSTVFCATKDKDFRNSFDPSTLHMKKSKANSGKELDEQVNFAEFNSSVVSQKQEISGCENTSSNAKESQVSSDLKLQKNVESINELAGTFDLMGCYFFPLPILSVLLSTTGDKIYVCVSCGFLVDKKRTLFIYTVDIQEPRVGNPSCVGHTSVMLPFLKDNFGREIALERSCALFTPDGQYLVLLDSMKTPYCREGRSDCLCSTCTSHRLDENAVKIVKVKPGYVSVVAKLKTDDCVQCILVCKPKHLIAVGESGKLHLWEMNSSWRDISKRAFVSRFSAARASIYQFFPINLFSWQRNGSVSMDASLELTNTATTSLFSKHSEKSSFCPSVGEDSAIWLLVSTISDSDAQHNCMSRDCQKNPVRFWRLALLVKNRVILGSPLDPRASAIGASSGLGIIGTNDGLVYAWELSSGNKLGILHHFKGGTVSCIATDDSGLQALAVAGDGPDGGQLLVYLHAQENIANQ</sequence>
<organism evidence="1 2">
    <name type="scientific">Citrus sinensis</name>
    <name type="common">Sweet orange</name>
    <name type="synonym">Citrus aurantium var. sinensis</name>
    <dbReference type="NCBI Taxonomy" id="2711"/>
    <lineage>
        <taxon>Eukaryota</taxon>
        <taxon>Viridiplantae</taxon>
        <taxon>Streptophyta</taxon>
        <taxon>Embryophyta</taxon>
        <taxon>Tracheophyta</taxon>
        <taxon>Spermatophyta</taxon>
        <taxon>Magnoliopsida</taxon>
        <taxon>eudicotyledons</taxon>
        <taxon>Gunneridae</taxon>
        <taxon>Pentapetalae</taxon>
        <taxon>rosids</taxon>
        <taxon>malvids</taxon>
        <taxon>Sapindales</taxon>
        <taxon>Rutaceae</taxon>
        <taxon>Aurantioideae</taxon>
        <taxon>Citrus</taxon>
    </lineage>
</organism>
<name>A0ACB8LG54_CITSI</name>
<dbReference type="Proteomes" id="UP000829398">
    <property type="component" value="Chromosome 4"/>
</dbReference>
<keyword evidence="2" id="KW-1185">Reference proteome</keyword>
<evidence type="ECO:0000313" key="2">
    <source>
        <dbReference type="Proteomes" id="UP000829398"/>
    </source>
</evidence>
<proteinExistence type="predicted"/>
<gene>
    <name evidence="1" type="ORF">KPL71_012987</name>
</gene>
<evidence type="ECO:0000313" key="1">
    <source>
        <dbReference type="EMBL" id="KAH9772329.1"/>
    </source>
</evidence>
<accession>A0ACB8LG54</accession>
<dbReference type="EMBL" id="CM039173">
    <property type="protein sequence ID" value="KAH9772329.1"/>
    <property type="molecule type" value="Genomic_DNA"/>
</dbReference>
<comment type="caution">
    <text evidence="1">The sequence shown here is derived from an EMBL/GenBank/DDBJ whole genome shotgun (WGS) entry which is preliminary data.</text>
</comment>